<name>A0AAW2WXY2_9LAMI</name>
<comment type="caution">
    <text evidence="1">The sequence shown here is derived from an EMBL/GenBank/DDBJ whole genome shotgun (WGS) entry which is preliminary data.</text>
</comment>
<protein>
    <submittedName>
        <fullName evidence="1">Uncharacterized protein</fullName>
    </submittedName>
</protein>
<proteinExistence type="predicted"/>
<evidence type="ECO:0000313" key="1">
    <source>
        <dbReference type="EMBL" id="KAL0445636.1"/>
    </source>
</evidence>
<gene>
    <name evidence="1" type="ORF">Slati_1691500</name>
</gene>
<reference evidence="1" key="2">
    <citation type="journal article" date="2024" name="Plant">
        <title>Genomic evolution and insights into agronomic trait innovations of Sesamum species.</title>
        <authorList>
            <person name="Miao H."/>
            <person name="Wang L."/>
            <person name="Qu L."/>
            <person name="Liu H."/>
            <person name="Sun Y."/>
            <person name="Le M."/>
            <person name="Wang Q."/>
            <person name="Wei S."/>
            <person name="Zheng Y."/>
            <person name="Lin W."/>
            <person name="Duan Y."/>
            <person name="Cao H."/>
            <person name="Xiong S."/>
            <person name="Wang X."/>
            <person name="Wei L."/>
            <person name="Li C."/>
            <person name="Ma Q."/>
            <person name="Ju M."/>
            <person name="Zhao R."/>
            <person name="Li G."/>
            <person name="Mu C."/>
            <person name="Tian Q."/>
            <person name="Mei H."/>
            <person name="Zhang T."/>
            <person name="Gao T."/>
            <person name="Zhang H."/>
        </authorList>
    </citation>
    <scope>NUCLEOTIDE SEQUENCE</scope>
    <source>
        <strain evidence="1">KEN1</strain>
    </source>
</reference>
<reference evidence="1" key="1">
    <citation type="submission" date="2020-06" db="EMBL/GenBank/DDBJ databases">
        <authorList>
            <person name="Li T."/>
            <person name="Hu X."/>
            <person name="Zhang T."/>
            <person name="Song X."/>
            <person name="Zhang H."/>
            <person name="Dai N."/>
            <person name="Sheng W."/>
            <person name="Hou X."/>
            <person name="Wei L."/>
        </authorList>
    </citation>
    <scope>NUCLEOTIDE SEQUENCE</scope>
    <source>
        <strain evidence="1">KEN1</strain>
        <tissue evidence="1">Leaf</tissue>
    </source>
</reference>
<accession>A0AAW2WXY2</accession>
<dbReference type="EMBL" id="JACGWN010000006">
    <property type="protein sequence ID" value="KAL0445636.1"/>
    <property type="molecule type" value="Genomic_DNA"/>
</dbReference>
<dbReference type="AlphaFoldDB" id="A0AAW2WXY2"/>
<sequence length="101" mass="11487">MGGHLPTVHGTKRLGELPCELLGFDSIQVQSFRLPSPDLGLGHEIECRFPSWTRRLCLLLEIVLRQIIRHRKLLSYSTKDCGHSFSERKHISMCIGDTSVM</sequence>
<organism evidence="1">
    <name type="scientific">Sesamum latifolium</name>
    <dbReference type="NCBI Taxonomy" id="2727402"/>
    <lineage>
        <taxon>Eukaryota</taxon>
        <taxon>Viridiplantae</taxon>
        <taxon>Streptophyta</taxon>
        <taxon>Embryophyta</taxon>
        <taxon>Tracheophyta</taxon>
        <taxon>Spermatophyta</taxon>
        <taxon>Magnoliopsida</taxon>
        <taxon>eudicotyledons</taxon>
        <taxon>Gunneridae</taxon>
        <taxon>Pentapetalae</taxon>
        <taxon>asterids</taxon>
        <taxon>lamiids</taxon>
        <taxon>Lamiales</taxon>
        <taxon>Pedaliaceae</taxon>
        <taxon>Sesamum</taxon>
    </lineage>
</organism>